<evidence type="ECO:0000256" key="2">
    <source>
        <dbReference type="SAM" id="MobiDB-lite"/>
    </source>
</evidence>
<feature type="region of interest" description="Disordered" evidence="2">
    <location>
        <begin position="506"/>
        <end position="536"/>
    </location>
</feature>
<dbReference type="Proteomes" id="UP000054383">
    <property type="component" value="Unassembled WGS sequence"/>
</dbReference>
<dbReference type="InterPro" id="IPR003673">
    <property type="entry name" value="CoA-Trfase_fam_III"/>
</dbReference>
<proteinExistence type="inferred from homology"/>
<dbReference type="InterPro" id="IPR029063">
    <property type="entry name" value="SAM-dependent_MTases_sf"/>
</dbReference>
<feature type="compositionally biased region" description="Acidic residues" evidence="2">
    <location>
        <begin position="512"/>
        <end position="528"/>
    </location>
</feature>
<keyword evidence="4" id="KW-1185">Reference proteome</keyword>
<name>A0A0U1LKM6_TALIS</name>
<evidence type="ECO:0000313" key="4">
    <source>
        <dbReference type="Proteomes" id="UP000054383"/>
    </source>
</evidence>
<reference evidence="3 4" key="1">
    <citation type="submission" date="2015-04" db="EMBL/GenBank/DDBJ databases">
        <authorList>
            <person name="Syromyatnikov M.Y."/>
            <person name="Popov V.N."/>
        </authorList>
    </citation>
    <scope>NUCLEOTIDE SEQUENCE [LARGE SCALE GENOMIC DNA]</scope>
    <source>
        <strain evidence="3">WF-38-12</strain>
    </source>
</reference>
<dbReference type="InterPro" id="IPR023606">
    <property type="entry name" value="CoA-Trfase_III_dom_1_sf"/>
</dbReference>
<dbReference type="GO" id="GO:0003824">
    <property type="term" value="F:catalytic activity"/>
    <property type="evidence" value="ECO:0007669"/>
    <property type="project" value="InterPro"/>
</dbReference>
<organism evidence="3 4">
    <name type="scientific">Talaromyces islandicus</name>
    <name type="common">Penicillium islandicum</name>
    <dbReference type="NCBI Taxonomy" id="28573"/>
    <lineage>
        <taxon>Eukaryota</taxon>
        <taxon>Fungi</taxon>
        <taxon>Dikarya</taxon>
        <taxon>Ascomycota</taxon>
        <taxon>Pezizomycotina</taxon>
        <taxon>Eurotiomycetes</taxon>
        <taxon>Eurotiomycetidae</taxon>
        <taxon>Eurotiales</taxon>
        <taxon>Trichocomaceae</taxon>
        <taxon>Talaromyces</taxon>
        <taxon>Talaromyces sect. Islandici</taxon>
    </lineage>
</organism>
<comment type="similarity">
    <text evidence="1">Belongs to the CoA-transferase III family.</text>
</comment>
<dbReference type="EMBL" id="CVMT01000001">
    <property type="protein sequence ID" value="CRG83579.1"/>
    <property type="molecule type" value="Genomic_DNA"/>
</dbReference>
<evidence type="ECO:0000313" key="3">
    <source>
        <dbReference type="EMBL" id="CRG83579.1"/>
    </source>
</evidence>
<evidence type="ECO:0000256" key="1">
    <source>
        <dbReference type="ARBA" id="ARBA00008383"/>
    </source>
</evidence>
<accession>A0A0U1LKM6</accession>
<dbReference type="AlphaFoldDB" id="A0A0U1LKM6"/>
<dbReference type="InterPro" id="IPR050509">
    <property type="entry name" value="CoA-transferase_III"/>
</dbReference>
<dbReference type="STRING" id="28573.A0A0U1LKM6"/>
<dbReference type="CDD" id="cd02440">
    <property type="entry name" value="AdoMet_MTases"/>
    <property type="match status" value="1"/>
</dbReference>
<feature type="region of interest" description="Disordered" evidence="2">
    <location>
        <begin position="322"/>
        <end position="348"/>
    </location>
</feature>
<dbReference type="Gene3D" id="3.40.50.150">
    <property type="entry name" value="Vaccinia Virus protein VP39"/>
    <property type="match status" value="1"/>
</dbReference>
<protein>
    <submittedName>
        <fullName evidence="3">Isopenicillin N epimerase component 2</fullName>
    </submittedName>
</protein>
<dbReference type="Gene3D" id="3.30.1540.10">
    <property type="entry name" value="formyl-coa transferase, domain 3"/>
    <property type="match status" value="1"/>
</dbReference>
<gene>
    <name evidence="3" type="ORF">PISL3812_00932</name>
</gene>
<dbReference type="Pfam" id="PF13489">
    <property type="entry name" value="Methyltransf_23"/>
    <property type="match status" value="1"/>
</dbReference>
<dbReference type="OrthoDB" id="2013972at2759"/>
<dbReference type="SUPFAM" id="SSF53335">
    <property type="entry name" value="S-adenosyl-L-methionine-dependent methyltransferases"/>
    <property type="match status" value="1"/>
</dbReference>
<dbReference type="Gene3D" id="3.40.50.10540">
    <property type="entry name" value="Crotonobetainyl-coa:carnitine coa-transferase, domain 1"/>
    <property type="match status" value="1"/>
</dbReference>
<dbReference type="InterPro" id="IPR044855">
    <property type="entry name" value="CoA-Trfase_III_dom3_sf"/>
</dbReference>
<sequence length="875" mass="96444">MTTNTATQRPPLAGVKVLELAGTVITPFTGMLLADLGCDVVRVDAPAQSKKSPWVDSLCRRKKSVVIDFKSPPSRQAFFDLLQAADVLIDPHRAGVFDRLSGMSADELCRRYPRLIYARVTGFARDDKIYGQAVGHESNYMAVSGGLPALHHVHGKAGILFKPTTNYVANFGGGGMASVVGILAAIVHRAASGKGQIVDASVQQGTAYMATIQLQRRNGQPKGEPSLDINDSPYSDVYRTLDGKYMMVVCVEDAYYERMIRLLGLEPGTIPSREDRGNWPVLKKLIGQRFGSKTQRHWRDVFDGAQACVTPVLDADDMDSSPPLVQLSETPSLPLPDETGRIPQLEPGEGSEEICQSWLGPRSTFDPAGLVIDGSSRILSRRSSTAGLVAEEPFYRMRRKCSPGHRTAKQRTAAISFPGNSHQDCVVSLCSNFKGPSAGLEDTASCLHFVDGTDEGFESRLERSGRTANWLEGEEEDGPEQLHASEIVPALWFWRLGRRQAAVGWGVSSESGDGDGDGDGDGGGDDAYQESPSEACACSLSPEIDPSMREQSWLVTLEVDSGELYDASSFLSSTETDSGYGAPSLQSFSYENGRRYHAFRQGSYMMPNDEKEQERLDLAHHIFKLVLRGRLGRSVFTTSPGHVLDFGTGTGSWAIDFADENPDSRVVGIDLSLIQPGCAPPNCRFFVDDVESAWTYDAKFDYVHGRSMSGSIKDWDTLLEQAYANLNEGGVIELQEYETVYKSDDDTLTRTPAIVKWQQKLNEASEKINQPLNLAQTMKRRLEDAGFVDVRDDAYKVPVGPWPKDRRLKEIGYMMLFHCLEGLDAFTLAPFSRVLGWTKEEMQELIEDVKSEFVIASNHLYVIIHFVHGRKPTAQ</sequence>
<dbReference type="SUPFAM" id="SSF89796">
    <property type="entry name" value="CoA-transferase family III (CaiB/BaiF)"/>
    <property type="match status" value="1"/>
</dbReference>
<dbReference type="Pfam" id="PF02515">
    <property type="entry name" value="CoA_transf_3"/>
    <property type="match status" value="1"/>
</dbReference>
<dbReference type="PANTHER" id="PTHR48228:SF5">
    <property type="entry name" value="ALPHA-METHYLACYL-COA RACEMASE"/>
    <property type="match status" value="1"/>
</dbReference>
<dbReference type="PANTHER" id="PTHR48228">
    <property type="entry name" value="SUCCINYL-COA--D-CITRAMALATE COA-TRANSFERASE"/>
    <property type="match status" value="1"/>
</dbReference>